<keyword evidence="2" id="KW-1185">Reference proteome</keyword>
<comment type="caution">
    <text evidence="1">The sequence shown here is derived from an EMBL/GenBank/DDBJ whole genome shotgun (WGS) entry which is preliminary data.</text>
</comment>
<reference evidence="1 2" key="1">
    <citation type="submission" date="2023-02" db="EMBL/GenBank/DDBJ databases">
        <authorList>
            <person name="Maleckis M."/>
        </authorList>
    </citation>
    <scope>NUCLEOTIDE SEQUENCE [LARGE SCALE GENOMIC DNA]</scope>
    <source>
        <strain evidence="1 2">P8-A2</strain>
    </source>
</reference>
<dbReference type="EMBL" id="JARAKF010000001">
    <property type="protein sequence ID" value="MDU8996118.1"/>
    <property type="molecule type" value="Genomic_DNA"/>
</dbReference>
<dbReference type="Proteomes" id="UP001257627">
    <property type="component" value="Unassembled WGS sequence"/>
</dbReference>
<proteinExistence type="predicted"/>
<evidence type="ECO:0000313" key="1">
    <source>
        <dbReference type="EMBL" id="MDU8996118.1"/>
    </source>
</evidence>
<dbReference type="RefSeq" id="WP_316733850.1">
    <property type="nucleotide sequence ID" value="NZ_JARAKF010000001.1"/>
</dbReference>
<name>A0ABU3UQA0_9ACTN</name>
<sequence length="300" mass="33209">MDLPRDGEFAFLSEAEAARLRTFVREAFAERGIEVTVEPGRVTTVSGWRFGLSNLAAVCHHDSRGPRCWRTLVDEHVDRVIRSMDGPQALRALPHERLLAQLYPRFIPSDPALLKAFGYGPRSVPGLLEVLALDLPETVDMLTADSLSDLGEITALRDRAFQNLRAVRVDRHKVVKDKDGSHFDVLTGGSYFIASLALVLDEVVRRYTKDAPAPDGILVTLPHRHQLAFHVIRDRSVAPSLHAMARFAAMGFEQSPGALSPSVFWWHEGSFTQVATQDNAGLHIRLTQEAMDLAARFAGG</sequence>
<evidence type="ECO:0000313" key="2">
    <source>
        <dbReference type="Proteomes" id="UP001257627"/>
    </source>
</evidence>
<accession>A0ABU3UQA0</accession>
<protein>
    <submittedName>
        <fullName evidence="1">Uncharacterized protein</fullName>
    </submittedName>
</protein>
<gene>
    <name evidence="1" type="ORF">PU648_27945</name>
</gene>
<organism evidence="1 2">
    <name type="scientific">Streptomyces mirabilis</name>
    <dbReference type="NCBI Taxonomy" id="68239"/>
    <lineage>
        <taxon>Bacteria</taxon>
        <taxon>Bacillati</taxon>
        <taxon>Actinomycetota</taxon>
        <taxon>Actinomycetes</taxon>
        <taxon>Kitasatosporales</taxon>
        <taxon>Streptomycetaceae</taxon>
        <taxon>Streptomyces</taxon>
    </lineage>
</organism>